<evidence type="ECO:0000256" key="1">
    <source>
        <dbReference type="ARBA" id="ARBA00000382"/>
    </source>
</evidence>
<evidence type="ECO:0000256" key="3">
    <source>
        <dbReference type="ARBA" id="ARBA00004609"/>
    </source>
</evidence>
<dbReference type="InterPro" id="IPR000490">
    <property type="entry name" value="Glyco_hydro_17"/>
</dbReference>
<dbReference type="Pfam" id="PF00332">
    <property type="entry name" value="Glyco_hydro_17"/>
    <property type="match status" value="1"/>
</dbReference>
<dbReference type="EMBL" id="JAESVG020000009">
    <property type="protein sequence ID" value="KAG8624427.1"/>
    <property type="molecule type" value="Genomic_DNA"/>
</dbReference>
<keyword evidence="17" id="KW-0961">Cell wall biogenesis/degradation</keyword>
<gene>
    <name evidence="24" type="ORF">KVT40_007494</name>
</gene>
<comment type="caution">
    <text evidence="24">The sequence shown here is derived from an EMBL/GenBank/DDBJ whole genome shotgun (WGS) entry which is preliminary data.</text>
</comment>
<keyword evidence="8" id="KW-0134">Cell wall</keyword>
<comment type="similarity">
    <text evidence="4 22">Belongs to the glycosyl hydrolase 17 family.</text>
</comment>
<evidence type="ECO:0000256" key="22">
    <source>
        <dbReference type="RuleBase" id="RU004335"/>
    </source>
</evidence>
<keyword evidence="18" id="KW-0624">Polysaccharide degradation</keyword>
<evidence type="ECO:0000256" key="11">
    <source>
        <dbReference type="ARBA" id="ARBA00022729"/>
    </source>
</evidence>
<evidence type="ECO:0000256" key="18">
    <source>
        <dbReference type="ARBA" id="ARBA00023326"/>
    </source>
</evidence>
<name>A0A8K0KW69_9PEZI</name>
<keyword evidence="14" id="KW-0325">Glycoprotein</keyword>
<dbReference type="GO" id="GO:0000272">
    <property type="term" value="P:polysaccharide catabolic process"/>
    <property type="evidence" value="ECO:0007669"/>
    <property type="project" value="UniProtKB-KW"/>
</dbReference>
<feature type="signal peptide" evidence="23">
    <location>
        <begin position="1"/>
        <end position="17"/>
    </location>
</feature>
<keyword evidence="7" id="KW-1003">Cell membrane</keyword>
<evidence type="ECO:0000256" key="15">
    <source>
        <dbReference type="ARBA" id="ARBA00023277"/>
    </source>
</evidence>
<evidence type="ECO:0000256" key="21">
    <source>
        <dbReference type="ARBA" id="ARBA00032906"/>
    </source>
</evidence>
<keyword evidence="16" id="KW-0449">Lipoprotein</keyword>
<evidence type="ECO:0000256" key="13">
    <source>
        <dbReference type="ARBA" id="ARBA00023136"/>
    </source>
</evidence>
<evidence type="ECO:0000256" key="9">
    <source>
        <dbReference type="ARBA" id="ARBA00022525"/>
    </source>
</evidence>
<evidence type="ECO:0000256" key="8">
    <source>
        <dbReference type="ARBA" id="ARBA00022512"/>
    </source>
</evidence>
<comment type="function">
    <text evidence="19">Glucanases play a role in cell expansion during growth, in cell-cell fusion during mating, and in spore release during sporulation. This enzyme may be involved in beta-glucan degradation and also function biosynthetically as a transglycosylase.</text>
</comment>
<evidence type="ECO:0000256" key="20">
    <source>
        <dbReference type="ARBA" id="ARBA00032134"/>
    </source>
</evidence>
<evidence type="ECO:0000256" key="17">
    <source>
        <dbReference type="ARBA" id="ARBA00023316"/>
    </source>
</evidence>
<dbReference type="EC" id="3.2.1.39" evidence="5"/>
<evidence type="ECO:0000256" key="7">
    <source>
        <dbReference type="ARBA" id="ARBA00022475"/>
    </source>
</evidence>
<evidence type="ECO:0000256" key="4">
    <source>
        <dbReference type="ARBA" id="ARBA00008773"/>
    </source>
</evidence>
<comment type="catalytic activity">
    <reaction evidence="1">
        <text>Hydrolysis of (1-&gt;3)-beta-D-glucosidic linkages in (1-&gt;3)-beta-D-glucans.</text>
        <dbReference type="EC" id="3.2.1.39"/>
    </reaction>
</comment>
<evidence type="ECO:0000256" key="12">
    <source>
        <dbReference type="ARBA" id="ARBA00022801"/>
    </source>
</evidence>
<evidence type="ECO:0000256" key="14">
    <source>
        <dbReference type="ARBA" id="ARBA00023180"/>
    </source>
</evidence>
<dbReference type="InterPro" id="IPR017853">
    <property type="entry name" value="GH"/>
</dbReference>
<protein>
    <recommendedName>
        <fullName evidence="6">Probable glucan endo-1,3-beta-glucosidase eglC</fullName>
        <ecNumber evidence="5">3.2.1.39</ecNumber>
    </recommendedName>
    <alternativeName>
        <fullName evidence="20">Endo-1,3-beta-glucanase eglC</fullName>
    </alternativeName>
    <alternativeName>
        <fullName evidence="21">Laminarinase eglC</fullName>
    </alternativeName>
</protein>
<dbReference type="Gene3D" id="3.20.20.80">
    <property type="entry name" value="Glycosidases"/>
    <property type="match status" value="1"/>
</dbReference>
<dbReference type="SUPFAM" id="SSF51445">
    <property type="entry name" value="(Trans)glycosidases"/>
    <property type="match status" value="1"/>
</dbReference>
<evidence type="ECO:0000256" key="16">
    <source>
        <dbReference type="ARBA" id="ARBA00023288"/>
    </source>
</evidence>
<comment type="subcellular location">
    <subcellularLocation>
        <location evidence="3">Cell membrane</location>
        <topology evidence="3">Lipid-anchor</topology>
        <topology evidence="3">GPI-anchor</topology>
    </subcellularLocation>
    <subcellularLocation>
        <location evidence="2">Secreted</location>
        <location evidence="2">Cell wall</location>
    </subcellularLocation>
</comment>
<sequence length="296" mass="32578">MRFSTTTLLSLLSTATAYYTGFNVPSNNPDGSCRSQADWERAFRTQRATPQGFATVRLFASSDCNTLANAVPAALATQTYILAGVWATDAGHFDAEKQALLAAIQQHGYGWLIGVSVGSEDLYRAQYQGTNEIQPWELAQKIYDVRGMLTTVGIGPDQNIPVGHVDTWTSWVDGRNEDVIKACDFVGHDGYPYWQDTAVQDAPAVFWDAVNKVRDVVNRVKPGTWVWITETGWAVSGQTNGAAVASVDNLQRYWKEVACVAFNSAHTFWYALEDWNQSPSFGVIGADGRPLIDFSC</sequence>
<dbReference type="GO" id="GO:0098552">
    <property type="term" value="C:side of membrane"/>
    <property type="evidence" value="ECO:0007669"/>
    <property type="project" value="UniProtKB-KW"/>
</dbReference>
<organism evidence="24 25">
    <name type="scientific">Elsinoe batatas</name>
    <dbReference type="NCBI Taxonomy" id="2601811"/>
    <lineage>
        <taxon>Eukaryota</taxon>
        <taxon>Fungi</taxon>
        <taxon>Dikarya</taxon>
        <taxon>Ascomycota</taxon>
        <taxon>Pezizomycotina</taxon>
        <taxon>Dothideomycetes</taxon>
        <taxon>Dothideomycetidae</taxon>
        <taxon>Myriangiales</taxon>
        <taxon>Elsinoaceae</taxon>
        <taxon>Elsinoe</taxon>
    </lineage>
</organism>
<keyword evidence="12" id="KW-0378">Hydrolase</keyword>
<dbReference type="GO" id="GO:0005886">
    <property type="term" value="C:plasma membrane"/>
    <property type="evidence" value="ECO:0007669"/>
    <property type="project" value="UniProtKB-SubCell"/>
</dbReference>
<dbReference type="GO" id="GO:0042973">
    <property type="term" value="F:glucan endo-1,3-beta-D-glucosidase activity"/>
    <property type="evidence" value="ECO:0007669"/>
    <property type="project" value="UniProtKB-EC"/>
</dbReference>
<evidence type="ECO:0000313" key="25">
    <source>
        <dbReference type="Proteomes" id="UP000809789"/>
    </source>
</evidence>
<dbReference type="GO" id="GO:0009986">
    <property type="term" value="C:cell surface"/>
    <property type="evidence" value="ECO:0007669"/>
    <property type="project" value="TreeGrafter"/>
</dbReference>
<dbReference type="Proteomes" id="UP000809789">
    <property type="component" value="Unassembled WGS sequence"/>
</dbReference>
<proteinExistence type="inferred from homology"/>
<evidence type="ECO:0000256" key="23">
    <source>
        <dbReference type="SAM" id="SignalP"/>
    </source>
</evidence>
<dbReference type="GO" id="GO:0005576">
    <property type="term" value="C:extracellular region"/>
    <property type="evidence" value="ECO:0007669"/>
    <property type="project" value="TreeGrafter"/>
</dbReference>
<keyword evidence="10" id="KW-0336">GPI-anchor</keyword>
<accession>A0A8K0KW69</accession>
<keyword evidence="13" id="KW-0472">Membrane</keyword>
<dbReference type="PANTHER" id="PTHR16631:SF13">
    <property type="entry name" value="GLUCAN ENDO-1,3-BETA-GLUCOSIDASE EGLC-RELATED"/>
    <property type="match status" value="1"/>
</dbReference>
<keyword evidence="9" id="KW-0964">Secreted</keyword>
<keyword evidence="25" id="KW-1185">Reference proteome</keyword>
<evidence type="ECO:0000313" key="24">
    <source>
        <dbReference type="EMBL" id="KAG8624427.1"/>
    </source>
</evidence>
<keyword evidence="15" id="KW-0119">Carbohydrate metabolism</keyword>
<dbReference type="GO" id="GO:0009277">
    <property type="term" value="C:fungal-type cell wall"/>
    <property type="evidence" value="ECO:0007669"/>
    <property type="project" value="TreeGrafter"/>
</dbReference>
<keyword evidence="11 23" id="KW-0732">Signal</keyword>
<dbReference type="AlphaFoldDB" id="A0A8K0KW69"/>
<dbReference type="GO" id="GO:0071555">
    <property type="term" value="P:cell wall organization"/>
    <property type="evidence" value="ECO:0007669"/>
    <property type="project" value="UniProtKB-KW"/>
</dbReference>
<evidence type="ECO:0000256" key="6">
    <source>
        <dbReference type="ARBA" id="ARBA00019762"/>
    </source>
</evidence>
<dbReference type="InterPro" id="IPR050732">
    <property type="entry name" value="Beta-glucan_modifiers"/>
</dbReference>
<evidence type="ECO:0000256" key="2">
    <source>
        <dbReference type="ARBA" id="ARBA00004191"/>
    </source>
</evidence>
<evidence type="ECO:0000256" key="5">
    <source>
        <dbReference type="ARBA" id="ARBA00012780"/>
    </source>
</evidence>
<evidence type="ECO:0000256" key="19">
    <source>
        <dbReference type="ARBA" id="ARBA00025152"/>
    </source>
</evidence>
<dbReference type="PANTHER" id="PTHR16631">
    <property type="entry name" value="GLUCAN 1,3-BETA-GLUCOSIDASE"/>
    <property type="match status" value="1"/>
</dbReference>
<feature type="chain" id="PRO_5035466287" description="Probable glucan endo-1,3-beta-glucosidase eglC" evidence="23">
    <location>
        <begin position="18"/>
        <end position="296"/>
    </location>
</feature>
<dbReference type="OrthoDB" id="77201at2759"/>
<evidence type="ECO:0000256" key="10">
    <source>
        <dbReference type="ARBA" id="ARBA00022622"/>
    </source>
</evidence>
<reference evidence="24" key="1">
    <citation type="submission" date="2021-07" db="EMBL/GenBank/DDBJ databases">
        <title>Elsinoe batatas strain:CRI-CJ2 Genome sequencing and assembly.</title>
        <authorList>
            <person name="Huang L."/>
        </authorList>
    </citation>
    <scope>NUCLEOTIDE SEQUENCE</scope>
    <source>
        <strain evidence="24">CRI-CJ2</strain>
    </source>
</reference>